<dbReference type="EMBL" id="JBBJCI010000032">
    <property type="protein sequence ID" value="KAK7254078.1"/>
    <property type="molecule type" value="Genomic_DNA"/>
</dbReference>
<evidence type="ECO:0000313" key="2">
    <source>
        <dbReference type="EMBL" id="KAK7254078.1"/>
    </source>
</evidence>
<sequence length="200" mass="21317">MGRVRAPRRRRGGRSKSDRGGGAAAALAEPSAWVDAPASDSEDFEYANAFFRRAVSRAELGGDDGAAPRADHGRATRAGDLEVGGAAPARRSRRRRSTTTASTWARPCAASRATASCWRRRSSATTAPRRVATEFQVGHREVFGAASETDRDGWLDALAKCLAHHRALLAKLHRARATSAAVAARSGRAARGQRATIWTG</sequence>
<gene>
    <name evidence="2" type="ORF">SO694_00008127</name>
</gene>
<feature type="region of interest" description="Disordered" evidence="1">
    <location>
        <begin position="1"/>
        <end position="33"/>
    </location>
</feature>
<proteinExistence type="predicted"/>
<feature type="compositionally biased region" description="Basic and acidic residues" evidence="1">
    <location>
        <begin position="69"/>
        <end position="80"/>
    </location>
</feature>
<comment type="caution">
    <text evidence="2">The sequence shown here is derived from an EMBL/GenBank/DDBJ whole genome shotgun (WGS) entry which is preliminary data.</text>
</comment>
<organism evidence="2 3">
    <name type="scientific">Aureococcus anophagefferens</name>
    <name type="common">Harmful bloom alga</name>
    <dbReference type="NCBI Taxonomy" id="44056"/>
    <lineage>
        <taxon>Eukaryota</taxon>
        <taxon>Sar</taxon>
        <taxon>Stramenopiles</taxon>
        <taxon>Ochrophyta</taxon>
        <taxon>Pelagophyceae</taxon>
        <taxon>Pelagomonadales</taxon>
        <taxon>Pelagomonadaceae</taxon>
        <taxon>Aureococcus</taxon>
    </lineage>
</organism>
<dbReference type="Proteomes" id="UP001363151">
    <property type="component" value="Unassembled WGS sequence"/>
</dbReference>
<accession>A0ABR1GE73</accession>
<evidence type="ECO:0000256" key="1">
    <source>
        <dbReference type="SAM" id="MobiDB-lite"/>
    </source>
</evidence>
<evidence type="ECO:0008006" key="4">
    <source>
        <dbReference type="Google" id="ProtNLM"/>
    </source>
</evidence>
<keyword evidence="3" id="KW-1185">Reference proteome</keyword>
<reference evidence="2 3" key="1">
    <citation type="submission" date="2024-03" db="EMBL/GenBank/DDBJ databases">
        <title>Aureococcus anophagefferens CCMP1851 and Kratosvirus quantuckense: Draft genome of a second virus-susceptible host strain in the model system.</title>
        <authorList>
            <person name="Chase E."/>
            <person name="Truchon A.R."/>
            <person name="Schepens W."/>
            <person name="Wilhelm S.W."/>
        </authorList>
    </citation>
    <scope>NUCLEOTIDE SEQUENCE [LARGE SCALE GENOMIC DNA]</scope>
    <source>
        <strain evidence="2 3">CCMP1851</strain>
    </source>
</reference>
<evidence type="ECO:0000313" key="3">
    <source>
        <dbReference type="Proteomes" id="UP001363151"/>
    </source>
</evidence>
<name>A0ABR1GE73_AURAN</name>
<protein>
    <recommendedName>
        <fullName evidence="4">PH domain-containing protein</fullName>
    </recommendedName>
</protein>
<feature type="region of interest" description="Disordered" evidence="1">
    <location>
        <begin position="61"/>
        <end position="105"/>
    </location>
</feature>
<feature type="compositionally biased region" description="Basic residues" evidence="1">
    <location>
        <begin position="1"/>
        <end position="14"/>
    </location>
</feature>